<proteinExistence type="predicted"/>
<comment type="caution">
    <text evidence="3">The sequence shown here is derived from an EMBL/GenBank/DDBJ whole genome shotgun (WGS) entry which is preliminary data.</text>
</comment>
<feature type="compositionally biased region" description="Low complexity" evidence="2">
    <location>
        <begin position="321"/>
        <end position="344"/>
    </location>
</feature>
<feature type="compositionally biased region" description="Low complexity" evidence="2">
    <location>
        <begin position="263"/>
        <end position="286"/>
    </location>
</feature>
<feature type="compositionally biased region" description="Pro residues" evidence="2">
    <location>
        <begin position="446"/>
        <end position="458"/>
    </location>
</feature>
<evidence type="ECO:0000313" key="3">
    <source>
        <dbReference type="EMBL" id="MDP7739275.1"/>
    </source>
</evidence>
<accession>A0AAJ1S8Q7</accession>
<evidence type="ECO:0000313" key="4">
    <source>
        <dbReference type="Proteomes" id="UP001229081"/>
    </source>
</evidence>
<evidence type="ECO:0000256" key="2">
    <source>
        <dbReference type="SAM" id="MobiDB-lite"/>
    </source>
</evidence>
<feature type="compositionally biased region" description="Pro residues" evidence="2">
    <location>
        <begin position="192"/>
        <end position="208"/>
    </location>
</feature>
<feature type="compositionally biased region" description="Low complexity" evidence="2">
    <location>
        <begin position="302"/>
        <end position="311"/>
    </location>
</feature>
<feature type="compositionally biased region" description="Basic and acidic residues" evidence="2">
    <location>
        <begin position="217"/>
        <end position="228"/>
    </location>
</feature>
<dbReference type="EMBL" id="JAUFSA010000004">
    <property type="protein sequence ID" value="MDP7739275.1"/>
    <property type="molecule type" value="Genomic_DNA"/>
</dbReference>
<dbReference type="RefSeq" id="WP_240743947.1">
    <property type="nucleotide sequence ID" value="NZ_JAUFSA010000004.1"/>
</dbReference>
<reference evidence="3" key="1">
    <citation type="submission" date="2023-06" db="EMBL/GenBank/DDBJ databases">
        <title>Identification of two novel mycobacterium reveal diversities and complexities of Mycobacterium gordonae clade.</title>
        <authorList>
            <person name="Matsumoto Y."/>
            <person name="Nakamura S."/>
            <person name="Motooka D."/>
            <person name="Fukushima K."/>
        </authorList>
    </citation>
    <scope>NUCLEOTIDE SEQUENCE</scope>
    <source>
        <strain evidence="3">TY812</strain>
    </source>
</reference>
<gene>
    <name evidence="3" type="ORF">QXL92_31570</name>
</gene>
<dbReference type="Proteomes" id="UP001229081">
    <property type="component" value="Unassembled WGS sequence"/>
</dbReference>
<organism evidence="3 4">
    <name type="scientific">Mycobacterium paragordonae</name>
    <dbReference type="NCBI Taxonomy" id="1389713"/>
    <lineage>
        <taxon>Bacteria</taxon>
        <taxon>Bacillati</taxon>
        <taxon>Actinomycetota</taxon>
        <taxon>Actinomycetes</taxon>
        <taxon>Mycobacteriales</taxon>
        <taxon>Mycobacteriaceae</taxon>
        <taxon>Mycobacterium</taxon>
    </lineage>
</organism>
<keyword evidence="1" id="KW-0175">Coiled coil</keyword>
<feature type="coiled-coil region" evidence="1">
    <location>
        <begin position="97"/>
        <end position="131"/>
    </location>
</feature>
<dbReference type="AlphaFoldDB" id="A0AAJ1S8Q7"/>
<protein>
    <submittedName>
        <fullName evidence="3">Uncharacterized protein</fullName>
    </submittedName>
</protein>
<feature type="region of interest" description="Disordered" evidence="2">
    <location>
        <begin position="405"/>
        <end position="474"/>
    </location>
</feature>
<evidence type="ECO:0000256" key="1">
    <source>
        <dbReference type="SAM" id="Coils"/>
    </source>
</evidence>
<name>A0AAJ1S8Q7_9MYCO</name>
<sequence>MFGDLAMPTTEHSAAILAGSWPSQSVTAWSGYSTTLDSAARNLFSQLDIQQDIRDLLAPMEGNFIDAARGLEATRETALENRIEAYRHVSKQALWGANELHATKADLVEIVNKAEEDIHSARQAAAQAKAANPLATPQIDSQLASTEAAIVARATALARARDLQGAGTVAALAADIGRWTAPHKAPSAGGTPSPPAPPHAPQPAPPAPHGGGGRTAPVDHHPKTDRVNPDTLQNPHEGQQGTQPGKQYQESTWRKPETGTHGPGSPSPLSNTPGTGSSPSPGSSAGSGPGSMINSLMKPMTGGSSPASSAARGGGLGNPGAGSAPAAGQLGNANAASPSSAAAAGRGGGGASLAGLGSGIAEVSARAASGAISGAANGLGAVGNVGNQVAQNVAAAAAQAPAAVPAATPPPAAPPGGGAGPPMAMMPPPAGGSGAVTPVSGGPGGPASPPAPAPPPPGGAAVPGGGSPAGPQVAPMVLSQRGTRGIGADGASGDALVEQAMDVGQAVIASMLTQTLGVGYIGIDYAVSVISERTGSVSAWLATSEGASYIPLGVRVPADVRLALTDPVIGHDLFEKAAAAGGANALEMVVRHAEAREMAAPGTRVLAIASSFPMEQMVDWAAAVGARPVSVLAEQAGSIAPVQVPLMHRCAVAMPWEWRQANAFNDQQRLQVAARHMHMAALAGHLHGAACETVMRQFELRQPIADSLWDEVRTERFMALVDYELEMQTQGQGGSDPARLLASARAAEVIECLRNYDTAEGCADLLYAARLAGAPLNPVAAVV</sequence>
<feature type="region of interest" description="Disordered" evidence="2">
    <location>
        <begin position="181"/>
        <end position="350"/>
    </location>
</feature>
<feature type="compositionally biased region" description="Polar residues" evidence="2">
    <location>
        <begin position="230"/>
        <end position="251"/>
    </location>
</feature>